<comment type="similarity">
    <text evidence="4">Belongs to the Ntdp family.</text>
</comment>
<dbReference type="Proteomes" id="UP000270468">
    <property type="component" value="Unassembled WGS sequence"/>
</dbReference>
<keyword evidence="2 4" id="KW-0378">Hydrolase</keyword>
<keyword evidence="1 4" id="KW-0479">Metal-binding</keyword>
<dbReference type="Gene3D" id="2.40.380.10">
    <property type="entry name" value="FomD-like"/>
    <property type="match status" value="1"/>
</dbReference>
<evidence type="ECO:0000256" key="3">
    <source>
        <dbReference type="ARBA" id="ARBA00022842"/>
    </source>
</evidence>
<feature type="active site" description="Proton donor" evidence="4">
    <location>
        <position position="42"/>
    </location>
</feature>
<feature type="binding site" evidence="4">
    <location>
        <position position="122"/>
    </location>
    <ligand>
        <name>Mg(2+)</name>
        <dbReference type="ChEBI" id="CHEBI:18420"/>
        <label>1</label>
    </ligand>
</feature>
<name>A0A3P5WW37_9BACL</name>
<protein>
    <recommendedName>
        <fullName evidence="4">Nucleoside triphosphate/diphosphate phosphatase</fullName>
        <ecNumber evidence="4">3.6.1.15</ecNumber>
        <ecNumber evidence="4">3.6.1.6</ecNumber>
    </recommendedName>
</protein>
<evidence type="ECO:0000256" key="4">
    <source>
        <dbReference type="HAMAP-Rule" id="MF_01568"/>
    </source>
</evidence>
<evidence type="ECO:0000313" key="6">
    <source>
        <dbReference type="EMBL" id="VDC22706.1"/>
    </source>
</evidence>
<dbReference type="EC" id="3.6.1.6" evidence="4"/>
<feature type="binding site" evidence="4">
    <location>
        <position position="106"/>
    </location>
    <ligand>
        <name>Mg(2+)</name>
        <dbReference type="ChEBI" id="CHEBI:18420"/>
        <label>1</label>
    </ligand>
</feature>
<dbReference type="NCBIfam" id="NF010183">
    <property type="entry name" value="PRK13662.1"/>
    <property type="match status" value="1"/>
</dbReference>
<dbReference type="InterPro" id="IPR007295">
    <property type="entry name" value="DUF402"/>
</dbReference>
<feature type="domain" description="DUF402" evidence="5">
    <location>
        <begin position="37"/>
        <end position="175"/>
    </location>
</feature>
<feature type="binding site" evidence="4">
    <location>
        <position position="139"/>
    </location>
    <ligand>
        <name>Mg(2+)</name>
        <dbReference type="ChEBI" id="CHEBI:18420"/>
        <label>2</label>
    </ligand>
</feature>
<evidence type="ECO:0000256" key="2">
    <source>
        <dbReference type="ARBA" id="ARBA00022801"/>
    </source>
</evidence>
<dbReference type="HAMAP" id="MF_01568">
    <property type="entry name" value="Ntdp"/>
    <property type="match status" value="1"/>
</dbReference>
<evidence type="ECO:0000259" key="5">
    <source>
        <dbReference type="Pfam" id="PF04167"/>
    </source>
</evidence>
<feature type="binding site" evidence="4">
    <location>
        <position position="142"/>
    </location>
    <ligand>
        <name>Mg(2+)</name>
        <dbReference type="ChEBI" id="CHEBI:18420"/>
        <label>2</label>
    </ligand>
</feature>
<dbReference type="EMBL" id="UXAV01000023">
    <property type="protein sequence ID" value="VDC22706.1"/>
    <property type="molecule type" value="Genomic_DNA"/>
</dbReference>
<proteinExistence type="inferred from homology"/>
<dbReference type="PANTHER" id="PTHR39159">
    <property type="match status" value="1"/>
</dbReference>
<comment type="function">
    <text evidence="4">Has nucleoside phosphatase activity towards nucleoside triphosphates and nucleoside diphosphates.</text>
</comment>
<dbReference type="InterPro" id="IPR035930">
    <property type="entry name" value="FomD-like_sf"/>
</dbReference>
<dbReference type="EC" id="3.6.1.15" evidence="4"/>
<keyword evidence="7" id="KW-1185">Reference proteome</keyword>
<dbReference type="PIRSF" id="PIRSF028345">
    <property type="entry name" value="UCP028345"/>
    <property type="match status" value="1"/>
</dbReference>
<evidence type="ECO:0000256" key="1">
    <source>
        <dbReference type="ARBA" id="ARBA00022723"/>
    </source>
</evidence>
<reference evidence="6 7" key="1">
    <citation type="submission" date="2018-11" db="EMBL/GenBank/DDBJ databases">
        <authorList>
            <person name="Criscuolo A."/>
        </authorList>
    </citation>
    <scope>NUCLEOTIDE SEQUENCE [LARGE SCALE GENOMIC DNA]</scope>
    <source>
        <strain evidence="6">ATB-66</strain>
    </source>
</reference>
<dbReference type="InterPro" id="IPR016882">
    <property type="entry name" value="SA1684"/>
</dbReference>
<dbReference type="PANTHER" id="PTHR39159:SF1">
    <property type="entry name" value="UPF0374 PROTEIN YGAC"/>
    <property type="match status" value="1"/>
</dbReference>
<feature type="binding site" evidence="4">
    <location>
        <position position="126"/>
    </location>
    <ligand>
        <name>Mg(2+)</name>
        <dbReference type="ChEBI" id="CHEBI:18420"/>
        <label>1</label>
    </ligand>
</feature>
<feature type="binding site" evidence="4">
    <location>
        <position position="124"/>
    </location>
    <ligand>
        <name>Mg(2+)</name>
        <dbReference type="ChEBI" id="CHEBI:18420"/>
        <label>2</label>
    </ligand>
</feature>
<sequence>MMKYNGASKLSGIKKVGVIMVIATEGETIQVHSYKHDGNIHRVWEETVVLKGTRNIVIGANERTLVTEADGRTWLTREPSICYFHAEHWFNIICMLREDGVYYYINMSSPFVYDNKSLKYIDYDLDVKVFPDMSYMILDEDEYADHKEKMGYPEVIDQILHRNLDTLLSWIRQRRGPFAPDFIEVWTSRYEFYKQIKNSR</sequence>
<organism evidence="6 7">
    <name type="scientific">Filibacter tadaridae</name>
    <dbReference type="NCBI Taxonomy" id="2483811"/>
    <lineage>
        <taxon>Bacteria</taxon>
        <taxon>Bacillati</taxon>
        <taxon>Bacillota</taxon>
        <taxon>Bacilli</taxon>
        <taxon>Bacillales</taxon>
        <taxon>Caryophanaceae</taxon>
        <taxon>Filibacter</taxon>
    </lineage>
</organism>
<dbReference type="InterPro" id="IPR050212">
    <property type="entry name" value="Ntdp-like"/>
</dbReference>
<dbReference type="SUPFAM" id="SSF159234">
    <property type="entry name" value="FomD-like"/>
    <property type="match status" value="1"/>
</dbReference>
<feature type="binding site" evidence="4">
    <location>
        <position position="126"/>
    </location>
    <ligand>
        <name>Mg(2+)</name>
        <dbReference type="ChEBI" id="CHEBI:18420"/>
        <label>2</label>
    </ligand>
</feature>
<dbReference type="GO" id="GO:0017110">
    <property type="term" value="F:nucleoside diphosphate phosphatase activity"/>
    <property type="evidence" value="ECO:0007669"/>
    <property type="project" value="UniProtKB-UniRule"/>
</dbReference>
<gene>
    <name evidence="6" type="ORF">FILTAD_00854</name>
</gene>
<evidence type="ECO:0000313" key="7">
    <source>
        <dbReference type="Proteomes" id="UP000270468"/>
    </source>
</evidence>
<accession>A0A3P5WW37</accession>
<comment type="cofactor">
    <cofactor evidence="4">
        <name>Mg(2+)</name>
        <dbReference type="ChEBI" id="CHEBI:18420"/>
    </cofactor>
</comment>
<comment type="catalytic activity">
    <reaction evidence="4">
        <text>a ribonucleoside 5'-triphosphate + H2O = a ribonucleoside 5'-diphosphate + phosphate + H(+)</text>
        <dbReference type="Rhea" id="RHEA:23680"/>
        <dbReference type="ChEBI" id="CHEBI:15377"/>
        <dbReference type="ChEBI" id="CHEBI:15378"/>
        <dbReference type="ChEBI" id="CHEBI:43474"/>
        <dbReference type="ChEBI" id="CHEBI:57930"/>
        <dbReference type="ChEBI" id="CHEBI:61557"/>
        <dbReference type="EC" id="3.6.1.15"/>
    </reaction>
</comment>
<dbReference type="GO" id="GO:0000287">
    <property type="term" value="F:magnesium ion binding"/>
    <property type="evidence" value="ECO:0007669"/>
    <property type="project" value="UniProtKB-UniRule"/>
</dbReference>
<keyword evidence="3 4" id="KW-0460">Magnesium</keyword>
<comment type="catalytic activity">
    <reaction evidence="4">
        <text>a ribonucleoside 5'-diphosphate + H2O = a ribonucleoside 5'-phosphate + phosphate + H(+)</text>
        <dbReference type="Rhea" id="RHEA:36799"/>
        <dbReference type="ChEBI" id="CHEBI:15377"/>
        <dbReference type="ChEBI" id="CHEBI:15378"/>
        <dbReference type="ChEBI" id="CHEBI:43474"/>
        <dbReference type="ChEBI" id="CHEBI:57930"/>
        <dbReference type="ChEBI" id="CHEBI:58043"/>
        <dbReference type="EC" id="3.6.1.6"/>
    </reaction>
</comment>
<dbReference type="AlphaFoldDB" id="A0A3P5WW37"/>
<dbReference type="Pfam" id="PF04167">
    <property type="entry name" value="DUF402"/>
    <property type="match status" value="1"/>
</dbReference>
<dbReference type="GO" id="GO:0017111">
    <property type="term" value="F:ribonucleoside triphosphate phosphatase activity"/>
    <property type="evidence" value="ECO:0007669"/>
    <property type="project" value="UniProtKB-UniRule"/>
</dbReference>